<name>A0A1F7XAW3_9BACT</name>
<dbReference type="GO" id="GO:0070626">
    <property type="term" value="F:(S)-2-(5-amino-1-(5-phospho-D-ribosyl)imidazole-4-carboxamido) succinate lyase (fumarate-forming) activity"/>
    <property type="evidence" value="ECO:0007669"/>
    <property type="project" value="RHEA"/>
</dbReference>
<dbReference type="Pfam" id="PF00206">
    <property type="entry name" value="Lyase_1"/>
    <property type="match status" value="1"/>
</dbReference>
<evidence type="ECO:0000256" key="8">
    <source>
        <dbReference type="ARBA" id="ARBA00024477"/>
    </source>
</evidence>
<dbReference type="UniPathway" id="UPA00075">
    <property type="reaction ID" value="UER00336"/>
</dbReference>
<evidence type="ECO:0000259" key="15">
    <source>
        <dbReference type="Pfam" id="PF08328"/>
    </source>
</evidence>
<comment type="pathway">
    <text evidence="2 13">Purine metabolism; AMP biosynthesis via de novo pathway; AMP from IMP: step 2/2.</text>
</comment>
<organism evidence="16 17">
    <name type="scientific">Candidatus Woesebacteria bacterium RBG_16_34_12</name>
    <dbReference type="NCBI Taxonomy" id="1802480"/>
    <lineage>
        <taxon>Bacteria</taxon>
        <taxon>Candidatus Woeseibacteriota</taxon>
    </lineage>
</organism>
<dbReference type="Gene3D" id="1.10.275.10">
    <property type="entry name" value="Fumarase/aspartase (N-terminal domain)"/>
    <property type="match status" value="1"/>
</dbReference>
<reference evidence="16 17" key="1">
    <citation type="journal article" date="2016" name="Nat. Commun.">
        <title>Thousands of microbial genomes shed light on interconnected biogeochemical processes in an aquifer system.</title>
        <authorList>
            <person name="Anantharaman K."/>
            <person name="Brown C.T."/>
            <person name="Hug L.A."/>
            <person name="Sharon I."/>
            <person name="Castelle C.J."/>
            <person name="Probst A.J."/>
            <person name="Thomas B.C."/>
            <person name="Singh A."/>
            <person name="Wilkins M.J."/>
            <person name="Karaoz U."/>
            <person name="Brodie E.L."/>
            <person name="Williams K.H."/>
            <person name="Hubbard S.S."/>
            <person name="Banfield J.F."/>
        </authorList>
    </citation>
    <scope>NUCLEOTIDE SEQUENCE [LARGE SCALE GENOMIC DNA]</scope>
</reference>
<feature type="domain" description="Fumarate lyase N-terminal" evidence="14">
    <location>
        <begin position="15"/>
        <end position="307"/>
    </location>
</feature>
<dbReference type="AlphaFoldDB" id="A0A1F7XAW3"/>
<evidence type="ECO:0000256" key="11">
    <source>
        <dbReference type="ARBA" id="ARBA00049115"/>
    </source>
</evidence>
<dbReference type="GO" id="GO:0004018">
    <property type="term" value="F:N6-(1,2-dicarboxyethyl)AMP AMP-lyase (fumarate-forming) activity"/>
    <property type="evidence" value="ECO:0007669"/>
    <property type="project" value="UniProtKB-UniRule"/>
</dbReference>
<comment type="pathway">
    <text evidence="1 13">Purine metabolism; IMP biosynthesis via de novo pathway; 5-amino-1-(5-phospho-D-ribosyl)imidazole-4-carboxamide from 5-amino-1-(5-phospho-D-ribosyl)imidazole-4-carboxylate: step 2/2.</text>
</comment>
<evidence type="ECO:0000313" key="17">
    <source>
        <dbReference type="Proteomes" id="UP000177053"/>
    </source>
</evidence>
<evidence type="ECO:0000256" key="1">
    <source>
        <dbReference type="ARBA" id="ARBA00004706"/>
    </source>
</evidence>
<evidence type="ECO:0000256" key="7">
    <source>
        <dbReference type="ARBA" id="ARBA00023239"/>
    </source>
</evidence>
<feature type="domain" description="Adenylosuccinate lyase PurB C-terminal" evidence="15">
    <location>
        <begin position="326"/>
        <end position="440"/>
    </location>
</feature>
<comment type="similarity">
    <text evidence="3 13">Belongs to the lyase 1 family. Adenylosuccinate lyase subfamily.</text>
</comment>
<evidence type="ECO:0000256" key="4">
    <source>
        <dbReference type="ARBA" id="ARBA00012339"/>
    </source>
</evidence>
<gene>
    <name evidence="16" type="ORF">A2Z22_03365</name>
</gene>
<dbReference type="GO" id="GO:0044208">
    <property type="term" value="P:'de novo' AMP biosynthetic process"/>
    <property type="evidence" value="ECO:0007669"/>
    <property type="project" value="UniProtKB-UniPathway"/>
</dbReference>
<dbReference type="InterPro" id="IPR022761">
    <property type="entry name" value="Fumarate_lyase_N"/>
</dbReference>
<dbReference type="SUPFAM" id="SSF48557">
    <property type="entry name" value="L-aspartase-like"/>
    <property type="match status" value="1"/>
</dbReference>
<dbReference type="InterPro" id="IPR000362">
    <property type="entry name" value="Fumarate_lyase_fam"/>
</dbReference>
<comment type="catalytic activity">
    <reaction evidence="8">
        <text>(2S)-2-[5-amino-1-(5-phospho-beta-D-ribosyl)imidazole-4-carboxamido]succinate = 5-amino-1-(5-phospho-beta-D-ribosyl)imidazole-4-carboxamide + fumarate</text>
        <dbReference type="Rhea" id="RHEA:23920"/>
        <dbReference type="ChEBI" id="CHEBI:29806"/>
        <dbReference type="ChEBI" id="CHEBI:58443"/>
        <dbReference type="ChEBI" id="CHEBI:58475"/>
        <dbReference type="EC" id="4.3.2.2"/>
    </reaction>
    <physiologicalReaction direction="left-to-right" evidence="8">
        <dbReference type="Rhea" id="RHEA:23921"/>
    </physiologicalReaction>
</comment>
<comment type="caution">
    <text evidence="16">The sequence shown here is derived from an EMBL/GenBank/DDBJ whole genome shotgun (WGS) entry which is preliminary data.</text>
</comment>
<evidence type="ECO:0000256" key="5">
    <source>
        <dbReference type="ARBA" id="ARBA00017058"/>
    </source>
</evidence>
<dbReference type="EMBL" id="MGFS01000003">
    <property type="protein sequence ID" value="OGM12103.1"/>
    <property type="molecule type" value="Genomic_DNA"/>
</dbReference>
<evidence type="ECO:0000256" key="13">
    <source>
        <dbReference type="RuleBase" id="RU361172"/>
    </source>
</evidence>
<proteinExistence type="inferred from homology"/>
<dbReference type="PROSITE" id="PS00163">
    <property type="entry name" value="FUMARATE_LYASES"/>
    <property type="match status" value="1"/>
</dbReference>
<dbReference type="EC" id="4.3.2.2" evidence="4 12"/>
<evidence type="ECO:0000256" key="10">
    <source>
        <dbReference type="ARBA" id="ARBA00030717"/>
    </source>
</evidence>
<keyword evidence="7 13" id="KW-0456">Lyase</keyword>
<sequence>MKLIEPLYAISPVDGRYRGNLEELLDYFSEYALIKYRIKVEVLYLIELSEIRVIRKLSAKEKKFLLSIFQDFTLYDARRVKIIEKEINHDLKAVEYLIKEKISRTSLKDISEFVHFGLTSWDINNIAFSLMIKDCLEKSYFATLKSLIKEIESLAKKYKNLSMLSRTHGQPASPTTLGKEFAIFASRLEKQIQTFPQLTGKLNGAVGNYNAHLVAFPKVDWIKFSNNFVESLGLKPNLITTQIEDYDTFAQTFQTMVRVNNILIDFNRDIWTYISLDYLKQKVNEGEVGSSTMPHKVNPIDFENSEGNLGIANSLLNHFANKLPISRLQRDLTDSTVTRTFGVAFGHSILAFNNTLKGLSKIEANYKVIKTDLNSHPEILAEAIQSVLRREGAKMPYEELKELTRGKKVTLEHLHKFIEKLKVKESVKKELKGITPENYIGLAKKLI</sequence>
<dbReference type="Pfam" id="PF08328">
    <property type="entry name" value="ASL_C"/>
    <property type="match status" value="1"/>
</dbReference>
<dbReference type="PANTHER" id="PTHR43411">
    <property type="entry name" value="ADENYLOSUCCINATE LYASE"/>
    <property type="match status" value="1"/>
</dbReference>
<evidence type="ECO:0000256" key="2">
    <source>
        <dbReference type="ARBA" id="ARBA00004734"/>
    </source>
</evidence>
<dbReference type="Gene3D" id="1.20.200.10">
    <property type="entry name" value="Fumarase/aspartase (Central domain)"/>
    <property type="match status" value="1"/>
</dbReference>
<comment type="catalytic activity">
    <reaction evidence="11">
        <text>N(6)-(1,2-dicarboxyethyl)-AMP = fumarate + AMP</text>
        <dbReference type="Rhea" id="RHEA:16853"/>
        <dbReference type="ChEBI" id="CHEBI:29806"/>
        <dbReference type="ChEBI" id="CHEBI:57567"/>
        <dbReference type="ChEBI" id="CHEBI:456215"/>
        <dbReference type="EC" id="4.3.2.2"/>
    </reaction>
    <physiologicalReaction direction="left-to-right" evidence="11">
        <dbReference type="Rhea" id="RHEA:16854"/>
    </physiologicalReaction>
</comment>
<dbReference type="PRINTS" id="PR00149">
    <property type="entry name" value="FUMRATELYASE"/>
</dbReference>
<comment type="function">
    <text evidence="9">Catalyzes two reactions in de novo purine nucleotide biosynthesis. Catalyzes the breakdown of 5-aminoimidazole- (N-succinylocarboxamide) ribotide (SAICAR or 2-[5-amino-1-(5-phospho-beta-D-ribosyl)imidazole-4-carboxamido]succinate) to 5-aminoimidazole-4-carboxamide ribotide (AICAR or 5-amino-1-(5-phospho-beta-D-ribosyl)imidazole-4-carboxamide) and fumarate, and of adenylosuccinate (ADS or N(6)-(1,2-dicarboxyethyl)-AMP) to adenosine monophosphate (AMP) and fumarate.</text>
</comment>
<keyword evidence="6 13" id="KW-0658">Purine biosynthesis</keyword>
<evidence type="ECO:0000256" key="9">
    <source>
        <dbReference type="ARBA" id="ARBA00025012"/>
    </source>
</evidence>
<dbReference type="InterPro" id="IPR004769">
    <property type="entry name" value="Pur_lyase"/>
</dbReference>
<dbReference type="NCBIfam" id="NF006764">
    <property type="entry name" value="PRK09285.1"/>
    <property type="match status" value="1"/>
</dbReference>
<evidence type="ECO:0000256" key="6">
    <source>
        <dbReference type="ARBA" id="ARBA00022755"/>
    </source>
</evidence>
<evidence type="ECO:0000256" key="12">
    <source>
        <dbReference type="NCBIfam" id="TIGR00928"/>
    </source>
</evidence>
<dbReference type="InterPro" id="IPR024083">
    <property type="entry name" value="Fumarase/histidase_N"/>
</dbReference>
<dbReference type="InterPro" id="IPR047136">
    <property type="entry name" value="PurB_bact"/>
</dbReference>
<dbReference type="GO" id="GO:0006189">
    <property type="term" value="P:'de novo' IMP biosynthetic process"/>
    <property type="evidence" value="ECO:0007669"/>
    <property type="project" value="UniProtKB-UniPathway"/>
</dbReference>
<dbReference type="NCBIfam" id="TIGR00928">
    <property type="entry name" value="purB"/>
    <property type="match status" value="1"/>
</dbReference>
<dbReference type="InterPro" id="IPR013539">
    <property type="entry name" value="PurB_C"/>
</dbReference>
<dbReference type="InterPro" id="IPR020557">
    <property type="entry name" value="Fumarate_lyase_CS"/>
</dbReference>
<dbReference type="Gene3D" id="1.10.40.30">
    <property type="entry name" value="Fumarase/aspartase (C-terminal domain)"/>
    <property type="match status" value="1"/>
</dbReference>
<evidence type="ECO:0000259" key="14">
    <source>
        <dbReference type="Pfam" id="PF00206"/>
    </source>
</evidence>
<dbReference type="InterPro" id="IPR008948">
    <property type="entry name" value="L-Aspartase-like"/>
</dbReference>
<evidence type="ECO:0000313" key="16">
    <source>
        <dbReference type="EMBL" id="OGM12103.1"/>
    </source>
</evidence>
<accession>A0A1F7XAW3</accession>
<evidence type="ECO:0000256" key="3">
    <source>
        <dbReference type="ARBA" id="ARBA00008273"/>
    </source>
</evidence>
<protein>
    <recommendedName>
        <fullName evidence="5 12">Adenylosuccinate lyase</fullName>
        <shortName evidence="13">ASL</shortName>
        <ecNumber evidence="4 12">4.3.2.2</ecNumber>
    </recommendedName>
    <alternativeName>
        <fullName evidence="10 13">Adenylosuccinase</fullName>
    </alternativeName>
</protein>
<dbReference type="Proteomes" id="UP000177053">
    <property type="component" value="Unassembled WGS sequence"/>
</dbReference>
<dbReference type="PANTHER" id="PTHR43411:SF1">
    <property type="entry name" value="ADENYLOSUCCINATE LYASE"/>
    <property type="match status" value="1"/>
</dbReference>
<dbReference type="UniPathway" id="UPA00074">
    <property type="reaction ID" value="UER00132"/>
</dbReference>